<keyword evidence="2" id="KW-1185">Reference proteome</keyword>
<dbReference type="RefSeq" id="WP_369209899.1">
    <property type="nucleotide sequence ID" value="NZ_JBFNXQ010000105.1"/>
</dbReference>
<protein>
    <submittedName>
        <fullName evidence="1">Uncharacterized protein</fullName>
    </submittedName>
</protein>
<dbReference type="PANTHER" id="PTHR47691">
    <property type="entry name" value="REGULATOR-RELATED"/>
    <property type="match status" value="1"/>
</dbReference>
<comment type="caution">
    <text evidence="1">The sequence shown here is derived from an EMBL/GenBank/DDBJ whole genome shotgun (WGS) entry which is preliminary data.</text>
</comment>
<dbReference type="Gene3D" id="3.40.50.300">
    <property type="entry name" value="P-loop containing nucleotide triphosphate hydrolases"/>
    <property type="match status" value="1"/>
</dbReference>
<dbReference type="Gene3D" id="1.25.40.10">
    <property type="entry name" value="Tetratricopeptide repeat domain"/>
    <property type="match status" value="1"/>
</dbReference>
<proteinExistence type="predicted"/>
<sequence>PPAAPAPPPVPLPLTSLVGRDAEVAAVRRALSRHRLVTLTGPGGTGKTRLAVEAVRTAERTVWWTDLAATPPGGVVVAVAAATGTGSTSADDAVAELVRGIGGRDALLVLDTCEHRAGEVAGLVRELTAGCPRLGVLATSRRPLGVPGELVVAVSPLALPADGDLPAVAASPAVQLYGERAAAARPGFVLDAGNAGAVAAVCRLLDGLPLAIELAAAHAAALSPAKTAALLGDRMRLLGEGEGSGRHAGLRAVMDWSYGLLSAEEAVFLDRLSVFTGPFPLEAAVEVAGAGLAPDGLRLLLRLVRQSLVAAAGDDHFRLLETVRAHAAARLARDAAEVESARDRHARWYAAFAEEADRSIRGADQAGWFADLRAAGPDLRAALRHCLDGTPSRAGLGARLVCALSWYWSYEGSFAEARAWVAAARAAGPHGPQLDTRLRLAGGMHAESVGDLHTAERECRAAAAGFAALGDVRGEARSLLHLGTAHWALGRPAEAAAAQDRSIALYRSVRSDSGAGLGLVLRARTALDAGDAAGARELLLEARPVLDRAGDRHLVALCLEQHARTCLAEGELPGAGDLAGEALGLFEATGYPEGVTAALQTLGRVALRRGDPGAASERSRRAAGNALDLGHAAAVAESLELLAEATLAAADAPAAARLLGCAERVRDDHGLPRTRSQVAELDRWQPRLRAALGGGYAAAVADGGRTPVEDLL</sequence>
<dbReference type="Proteomes" id="UP001560045">
    <property type="component" value="Unassembled WGS sequence"/>
</dbReference>
<dbReference type="InterPro" id="IPR027417">
    <property type="entry name" value="P-loop_NTPase"/>
</dbReference>
<dbReference type="EMBL" id="JBFNXQ010000105">
    <property type="protein sequence ID" value="MEX5721085.1"/>
    <property type="molecule type" value="Genomic_DNA"/>
</dbReference>
<dbReference type="PANTHER" id="PTHR47691:SF3">
    <property type="entry name" value="HTH-TYPE TRANSCRIPTIONAL REGULATOR RV0890C-RELATED"/>
    <property type="match status" value="1"/>
</dbReference>
<gene>
    <name evidence="1" type="ORF">ABQ292_22270</name>
</gene>
<reference evidence="1 2" key="1">
    <citation type="submission" date="2024-06" db="EMBL/GenBank/DDBJ databases">
        <title>Draft genome sequence of Geodermatophilus badlandi, a novel member of the Geodermatophilaceae isolated from badland sedimentary rocks in the Red desert, Wyoming, USA.</title>
        <authorList>
            <person name="Ben Tekaya S."/>
            <person name="Nouioui I."/>
            <person name="Flores G.M."/>
            <person name="Shaal M.N."/>
            <person name="Bredoire F."/>
            <person name="Basile F."/>
            <person name="Van Diepen L."/>
            <person name="Ward N.L."/>
        </authorList>
    </citation>
    <scope>NUCLEOTIDE SEQUENCE [LARGE SCALE GENOMIC DNA]</scope>
    <source>
        <strain evidence="1 2">WL48A</strain>
    </source>
</reference>
<name>A0ABV3XMS9_9ACTN</name>
<dbReference type="SUPFAM" id="SSF48452">
    <property type="entry name" value="TPR-like"/>
    <property type="match status" value="1"/>
</dbReference>
<dbReference type="InterPro" id="IPR011990">
    <property type="entry name" value="TPR-like_helical_dom_sf"/>
</dbReference>
<organism evidence="1 2">
    <name type="scientific">Geodermatophilus maliterrae</name>
    <dbReference type="NCBI Taxonomy" id="3162531"/>
    <lineage>
        <taxon>Bacteria</taxon>
        <taxon>Bacillati</taxon>
        <taxon>Actinomycetota</taxon>
        <taxon>Actinomycetes</taxon>
        <taxon>Geodermatophilales</taxon>
        <taxon>Geodermatophilaceae</taxon>
        <taxon>Geodermatophilus</taxon>
    </lineage>
</organism>
<feature type="non-terminal residue" evidence="1">
    <location>
        <position position="1"/>
    </location>
</feature>
<evidence type="ECO:0000313" key="1">
    <source>
        <dbReference type="EMBL" id="MEX5721085.1"/>
    </source>
</evidence>
<dbReference type="SUPFAM" id="SSF52540">
    <property type="entry name" value="P-loop containing nucleoside triphosphate hydrolases"/>
    <property type="match status" value="1"/>
</dbReference>
<accession>A0ABV3XMS9</accession>
<evidence type="ECO:0000313" key="2">
    <source>
        <dbReference type="Proteomes" id="UP001560045"/>
    </source>
</evidence>